<feature type="transmembrane region" description="Helical" evidence="1">
    <location>
        <begin position="132"/>
        <end position="154"/>
    </location>
</feature>
<keyword evidence="1" id="KW-0472">Membrane</keyword>
<feature type="transmembrane region" description="Helical" evidence="1">
    <location>
        <begin position="222"/>
        <end position="242"/>
    </location>
</feature>
<feature type="transmembrane region" description="Helical" evidence="1">
    <location>
        <begin position="166"/>
        <end position="186"/>
    </location>
</feature>
<evidence type="ECO:0000313" key="3">
    <source>
        <dbReference type="Proteomes" id="UP000623608"/>
    </source>
</evidence>
<proteinExistence type="predicted"/>
<accession>A0A919TQD1</accession>
<keyword evidence="3" id="KW-1185">Reference proteome</keyword>
<dbReference type="Proteomes" id="UP000623608">
    <property type="component" value="Unassembled WGS sequence"/>
</dbReference>
<feature type="transmembrane region" description="Helical" evidence="1">
    <location>
        <begin position="192"/>
        <end position="215"/>
    </location>
</feature>
<dbReference type="AlphaFoldDB" id="A0A919TQD1"/>
<feature type="transmembrane region" description="Helical" evidence="1">
    <location>
        <begin position="74"/>
        <end position="91"/>
    </location>
</feature>
<gene>
    <name evidence="2" type="ORF">Ate02nite_00300</name>
</gene>
<feature type="transmembrane region" description="Helical" evidence="1">
    <location>
        <begin position="50"/>
        <end position="68"/>
    </location>
</feature>
<comment type="caution">
    <text evidence="2">The sequence shown here is derived from an EMBL/GenBank/DDBJ whole genome shotgun (WGS) entry which is preliminary data.</text>
</comment>
<organism evidence="2 3">
    <name type="scientific">Paractinoplanes tereljensis</name>
    <dbReference type="NCBI Taxonomy" id="571912"/>
    <lineage>
        <taxon>Bacteria</taxon>
        <taxon>Bacillati</taxon>
        <taxon>Actinomycetota</taxon>
        <taxon>Actinomycetes</taxon>
        <taxon>Micromonosporales</taxon>
        <taxon>Micromonosporaceae</taxon>
        <taxon>Paractinoplanes</taxon>
    </lineage>
</organism>
<name>A0A919TQD1_9ACTN</name>
<reference evidence="2" key="1">
    <citation type="submission" date="2021-01" db="EMBL/GenBank/DDBJ databases">
        <title>Whole genome shotgun sequence of Actinoplanes tereljensis NBRC 105297.</title>
        <authorList>
            <person name="Komaki H."/>
            <person name="Tamura T."/>
        </authorList>
    </citation>
    <scope>NUCLEOTIDE SEQUENCE</scope>
    <source>
        <strain evidence="2">NBRC 105297</strain>
    </source>
</reference>
<keyword evidence="1" id="KW-1133">Transmembrane helix</keyword>
<evidence type="ECO:0000313" key="2">
    <source>
        <dbReference type="EMBL" id="GIF17300.1"/>
    </source>
</evidence>
<evidence type="ECO:0000256" key="1">
    <source>
        <dbReference type="SAM" id="Phobius"/>
    </source>
</evidence>
<sequence length="372" mass="37412">MSQVAGQPGDGPARWRVGQVAGRSVVRRGRGDLGGVAVGRGLVDYAAVRVSRWVWLFLACLAVLGVQVLLRLELLSFAGTLATAALLGLAADRDSGGWPQRAGLAGLTALTLAAAAVDIDAGGFGWPVAVGAHAGVVAVLLLTAGAALLAVAVLGTAAPGLRRRHLWPAGLAGVVVVGVFAKFAITDRPGRIGTALLGLSVVALVLVLVAANAALVTHRLGLAGAGLLAVLAFAGGAVGAAADFGAEDGTVGCERPWLGADDGVVWEWCSQATLRNVTPDRDEQRSAAAVADAQQRFLHPGARNPGNPGNAGGGNIAGQGNVAAVMVSVAPAETEAEGVDWEAGDAALRLLGLAALVMALFPPRQKVTLRLL</sequence>
<protein>
    <submittedName>
        <fullName evidence="2">Uncharacterized protein</fullName>
    </submittedName>
</protein>
<keyword evidence="1" id="KW-0812">Transmembrane</keyword>
<feature type="transmembrane region" description="Helical" evidence="1">
    <location>
        <begin position="103"/>
        <end position="126"/>
    </location>
</feature>
<dbReference type="EMBL" id="BOMY01000001">
    <property type="protein sequence ID" value="GIF17300.1"/>
    <property type="molecule type" value="Genomic_DNA"/>
</dbReference>